<dbReference type="eggNOG" id="arCOG09812">
    <property type="taxonomic scope" value="Archaea"/>
</dbReference>
<evidence type="ECO:0000313" key="1">
    <source>
        <dbReference type="EMBL" id="ACB39613.1"/>
    </source>
</evidence>
<organism evidence="1 2">
    <name type="scientific">Pyrobaculum neutrophilum (strain DSM 2338 / JCM 9278 / NBRC 100436 / V24Sta)</name>
    <name type="common">Thermoproteus neutrophilus</name>
    <dbReference type="NCBI Taxonomy" id="444157"/>
    <lineage>
        <taxon>Archaea</taxon>
        <taxon>Thermoproteota</taxon>
        <taxon>Thermoprotei</taxon>
        <taxon>Thermoproteales</taxon>
        <taxon>Thermoproteaceae</taxon>
        <taxon>Pyrobaculum</taxon>
    </lineage>
</organism>
<dbReference type="EMBL" id="CP001014">
    <property type="protein sequence ID" value="ACB39613.1"/>
    <property type="molecule type" value="Genomic_DNA"/>
</dbReference>
<sequence length="79" mass="8489">MNALEIALASLLFALCVILEIYIGTLTTALAYEKYVFEATRHAQCKAAANSTGSLVVATCLKLGFNGTFEVIPYNITVN</sequence>
<dbReference type="Proteomes" id="UP000001694">
    <property type="component" value="Chromosome"/>
</dbReference>
<dbReference type="OrthoDB" id="29177at2157"/>
<name>B1YCV0_PYRNV</name>
<keyword evidence="2" id="KW-1185">Reference proteome</keyword>
<accession>B1YCV0</accession>
<proteinExistence type="predicted"/>
<reference evidence="1" key="1">
    <citation type="submission" date="2008-03" db="EMBL/GenBank/DDBJ databases">
        <title>Complete sequence of Thermoproteus neutrophilus V24Sta.</title>
        <authorList>
            <consortium name="US DOE Joint Genome Institute"/>
            <person name="Copeland A."/>
            <person name="Lucas S."/>
            <person name="Lapidus A."/>
            <person name="Glavina del Rio T."/>
            <person name="Dalin E."/>
            <person name="Tice H."/>
            <person name="Bruce D."/>
            <person name="Goodwin L."/>
            <person name="Pitluck S."/>
            <person name="Sims D."/>
            <person name="Brettin T."/>
            <person name="Detter J.C."/>
            <person name="Han C."/>
            <person name="Kuske C.R."/>
            <person name="Schmutz J."/>
            <person name="Larimer F."/>
            <person name="Land M."/>
            <person name="Hauser L."/>
            <person name="Kyrpides N."/>
            <person name="Mikhailova N."/>
            <person name="Biddle J.F."/>
            <person name="Zhang Z."/>
            <person name="Fitz-Gibbon S.T."/>
            <person name="Lowe T.M."/>
            <person name="Saltikov C."/>
            <person name="House C.H."/>
            <person name="Richardson P."/>
        </authorList>
    </citation>
    <scope>NUCLEOTIDE SEQUENCE [LARGE SCALE GENOMIC DNA]</scope>
    <source>
        <strain evidence="1">V24Sta</strain>
    </source>
</reference>
<gene>
    <name evidence="1" type="ordered locus">Tneu_0674</name>
</gene>
<protein>
    <recommendedName>
        <fullName evidence="3">TadE family protein</fullName>
    </recommendedName>
</protein>
<dbReference type="STRING" id="444157.Tneu_0674"/>
<dbReference type="HOGENOM" id="CLU_2597891_0_0_2"/>
<dbReference type="RefSeq" id="WP_012350033.1">
    <property type="nucleotide sequence ID" value="NC_010525.1"/>
</dbReference>
<dbReference type="AlphaFoldDB" id="B1YCV0"/>
<evidence type="ECO:0008006" key="3">
    <source>
        <dbReference type="Google" id="ProtNLM"/>
    </source>
</evidence>
<dbReference type="KEGG" id="tne:Tneu_0674"/>
<evidence type="ECO:0000313" key="2">
    <source>
        <dbReference type="Proteomes" id="UP000001694"/>
    </source>
</evidence>
<dbReference type="GeneID" id="6165333"/>